<dbReference type="Proteomes" id="UP000240481">
    <property type="component" value="Unassembled WGS sequence"/>
</dbReference>
<dbReference type="Pfam" id="PF20249">
    <property type="entry name" value="VasX_N"/>
    <property type="match status" value="1"/>
</dbReference>
<keyword evidence="6" id="KW-1185">Reference proteome</keyword>
<evidence type="ECO:0000256" key="3">
    <source>
        <dbReference type="SAM" id="Phobius"/>
    </source>
</evidence>
<dbReference type="AlphaFoldDB" id="A0A2T3NRG1"/>
<dbReference type="STRING" id="680026.AB733_23800"/>
<dbReference type="NCBIfam" id="NF041559">
    <property type="entry name" value="BTH_I2691_fam"/>
    <property type="match status" value="1"/>
</dbReference>
<protein>
    <recommendedName>
        <fullName evidence="4">Toxin VasX N-terminal region domain-containing protein</fullName>
    </recommendedName>
</protein>
<reference evidence="5 6" key="1">
    <citation type="submission" date="2018-01" db="EMBL/GenBank/DDBJ databases">
        <title>Whole genome sequencing of Histamine producing bacteria.</title>
        <authorList>
            <person name="Butler K."/>
        </authorList>
    </citation>
    <scope>NUCLEOTIDE SEQUENCE [LARGE SCALE GENOMIC DNA]</scope>
    <source>
        <strain evidence="5 6">DSM 24669</strain>
    </source>
</reference>
<feature type="region of interest" description="Disordered" evidence="2">
    <location>
        <begin position="1"/>
        <end position="23"/>
    </location>
</feature>
<accession>A0A2T3NRG1</accession>
<proteinExistence type="predicted"/>
<feature type="compositionally biased region" description="Polar residues" evidence="2">
    <location>
        <begin position="1"/>
        <end position="14"/>
    </location>
</feature>
<evidence type="ECO:0000256" key="2">
    <source>
        <dbReference type="SAM" id="MobiDB-lite"/>
    </source>
</evidence>
<dbReference type="EMBL" id="PYLZ01000024">
    <property type="protein sequence ID" value="PSW18864.1"/>
    <property type="molecule type" value="Genomic_DNA"/>
</dbReference>
<feature type="coiled-coil region" evidence="1">
    <location>
        <begin position="622"/>
        <end position="649"/>
    </location>
</feature>
<evidence type="ECO:0000256" key="1">
    <source>
        <dbReference type="SAM" id="Coils"/>
    </source>
</evidence>
<feature type="domain" description="Toxin VasX N-terminal region" evidence="4">
    <location>
        <begin position="23"/>
        <end position="172"/>
    </location>
</feature>
<comment type="caution">
    <text evidence="5">The sequence shown here is derived from an EMBL/GenBank/DDBJ whole genome shotgun (WGS) entry which is preliminary data.</text>
</comment>
<evidence type="ECO:0000313" key="5">
    <source>
        <dbReference type="EMBL" id="PSW18864.1"/>
    </source>
</evidence>
<dbReference type="InterPro" id="IPR048126">
    <property type="entry name" value="Toxin_VasX"/>
</dbReference>
<dbReference type="RefSeq" id="WP_107303179.1">
    <property type="nucleotide sequence ID" value="NZ_AP024853.1"/>
</dbReference>
<keyword evidence="3" id="KW-0472">Membrane</keyword>
<sequence length="1137" mass="129964">MTNANDNASNQSQDEAGALSGQCPMQPLGVDIVPVRYAIDEEDDNGEGKFGLPEQWQGNGIFQRNLIESDYTLRQLRDGWLYVIADYDKTFHEYEVKGSDFIKYNLESWVKEKGKTDRGAPGSQSPFLTYHQKNTLYIAWSKERWSWRLFNFVLENKSNSKSWMRRVSLNQYCRTLQASHAGEAEKIAEAVADISESASDTLLFEGHMAQTAESQTTETEDESTQTEIKPVITKGTVTGAMADVKSALFVALDDPYTDLQDLSLALTRELFVLEALNDEKGHKHALLETTAQVIGLNTPKDTQYPTSIKTLKEKKQYHQLLSEYYNIKKAVQDHSDILIRDKQSLIDDGSYDYHLSHHERLKEKLTAQQDNLKQKYRGIEPNNEDNFKRWKDTKKWRDEINEDALITDIDEYAQNDLPILEAQAKRVERYRSQLQAACRTFGWHPERGFVDNETREGQDFLSEINYFLIESMSKALDDKAVEWLKNEFDSPKTLMPLYLSGYSKALYQAIQEELPEPSIYLTGNDYDDAANTLTAIDDFLSNKTIQDTKFFKDLKAPLQNVLTVFSESVKVISEGAISSIAHKSSSLLILANNHNFIHFNIIAEKVALNTNLRTNPHYADEIKKWSAKYNAASQELRYLELEAQHLKASRMHDISIAGMDDSIDSEQIETQKRKMTDLQRAAQAKLSDLNDIYYDNPSVFYLAKDNIDDLSKDFRLDIKNKIKMGVAITSNSYNRLGGFGFMVFLLNVYDLKLAFSSMQAKRVVSERERVEILQKIGYSLSAFSSIFQAKAWSNITIKNDKKFHQKSIRFLIKKANPKELKNISKYLKITRLVTVFSLLAIGSELYYTYNDFKASSDTVKILNGLKITSLILSFGVSAVQLGACLFKGIFTFGVFTGPIVAIIGLIAGIAYIFATITLNALRKDDYQKWLQQTAWGSKPNLHWSIDTSDGVINALLALYKITLKPKLTAKHHTEIIHSGQSYPAIRKEIIGITLKLELSHEINPEYVDLNFIEPRNIVSNHGIWTKVKDRINSKNNIHTYTLKINFSQKNQDFDIKVNLPFTPDENSQLFKIVTYRYVFDYTMFTDVETPIPALNDDEIDIHIKKIQEQKNIDYCLFLHGKPAGEYHFIGDKQCLII</sequence>
<dbReference type="CDD" id="cd20708">
    <property type="entry name" value="MIX_IV"/>
    <property type="match status" value="1"/>
</dbReference>
<keyword evidence="3" id="KW-1133">Transmembrane helix</keyword>
<keyword evidence="3" id="KW-0812">Transmembrane</keyword>
<feature type="transmembrane region" description="Helical" evidence="3">
    <location>
        <begin position="899"/>
        <end position="921"/>
    </location>
</feature>
<dbReference type="OrthoDB" id="6339631at2"/>
<feature type="transmembrane region" description="Helical" evidence="3">
    <location>
        <begin position="829"/>
        <end position="849"/>
    </location>
</feature>
<keyword evidence="1" id="KW-0175">Coiled coil</keyword>
<organism evidence="5 6">
    <name type="scientific">Photobacterium swingsii</name>
    <dbReference type="NCBI Taxonomy" id="680026"/>
    <lineage>
        <taxon>Bacteria</taxon>
        <taxon>Pseudomonadati</taxon>
        <taxon>Pseudomonadota</taxon>
        <taxon>Gammaproteobacteria</taxon>
        <taxon>Vibrionales</taxon>
        <taxon>Vibrionaceae</taxon>
        <taxon>Photobacterium</taxon>
    </lineage>
</organism>
<evidence type="ECO:0000313" key="6">
    <source>
        <dbReference type="Proteomes" id="UP000240481"/>
    </source>
</evidence>
<dbReference type="InterPro" id="IPR046864">
    <property type="entry name" value="VasX_N"/>
</dbReference>
<evidence type="ECO:0000259" key="4">
    <source>
        <dbReference type="Pfam" id="PF20249"/>
    </source>
</evidence>
<feature type="transmembrane region" description="Helical" evidence="3">
    <location>
        <begin position="870"/>
        <end position="893"/>
    </location>
</feature>
<name>A0A2T3NRG1_9GAMM</name>
<gene>
    <name evidence="5" type="ORF">C9I94_24360</name>
</gene>